<sequence length="140" mass="15919">MGTTEEEPVFHPDTAHFTQAEVEAVLRTLPNNKASGMDSVSYKDLKATQAAEITSIFNVCLENRRVPDSWKGALVHRIPKKDNIPDNPTTWRDISLLPSIYKVFMKCVLARILPWLVDVDILSPKQKAYINRQGMIEHVF</sequence>
<dbReference type="AlphaFoldDB" id="A0AA47MPX3"/>
<reference evidence="1" key="1">
    <citation type="journal article" date="2023" name="Front. Mar. Sci.">
        <title>A new Merluccius polli reference genome to investigate the effects of global change in West African waters.</title>
        <authorList>
            <person name="Mateo J.L."/>
            <person name="Blanco-Fernandez C."/>
            <person name="Garcia-Vazquez E."/>
            <person name="Machado-Schiaffino G."/>
        </authorList>
    </citation>
    <scope>NUCLEOTIDE SEQUENCE</scope>
    <source>
        <strain evidence="1">C29</strain>
        <tissue evidence="1">Fin</tissue>
    </source>
</reference>
<keyword evidence="1" id="KW-0808">Transferase</keyword>
<accession>A0AA47MPX3</accession>
<keyword evidence="1" id="KW-0548">Nucleotidyltransferase</keyword>
<evidence type="ECO:0000313" key="1">
    <source>
        <dbReference type="EMBL" id="KAK0144025.1"/>
    </source>
</evidence>
<dbReference type="PANTHER" id="PTHR31635:SF196">
    <property type="entry name" value="REVERSE TRANSCRIPTASE DOMAIN-CONTAINING PROTEIN-RELATED"/>
    <property type="match status" value="1"/>
</dbReference>
<gene>
    <name evidence="1" type="ORF">N1851_017632</name>
</gene>
<keyword evidence="1" id="KW-0695">RNA-directed DNA polymerase</keyword>
<dbReference type="GO" id="GO:0003964">
    <property type="term" value="F:RNA-directed DNA polymerase activity"/>
    <property type="evidence" value="ECO:0007669"/>
    <property type="project" value="UniProtKB-KW"/>
</dbReference>
<protein>
    <submittedName>
        <fullName evidence="1">RNA-directed DNA polymerase from transposon X-element</fullName>
    </submittedName>
</protein>
<name>A0AA47MPX3_MERPO</name>
<comment type="caution">
    <text evidence="1">The sequence shown here is derived from an EMBL/GenBank/DDBJ whole genome shotgun (WGS) entry which is preliminary data.</text>
</comment>
<dbReference type="EMBL" id="JAOPHQ010003171">
    <property type="protein sequence ID" value="KAK0144025.1"/>
    <property type="molecule type" value="Genomic_DNA"/>
</dbReference>
<proteinExistence type="predicted"/>
<organism evidence="1 2">
    <name type="scientific">Merluccius polli</name>
    <name type="common">Benguela hake</name>
    <name type="synonym">Merluccius cadenati</name>
    <dbReference type="NCBI Taxonomy" id="89951"/>
    <lineage>
        <taxon>Eukaryota</taxon>
        <taxon>Metazoa</taxon>
        <taxon>Chordata</taxon>
        <taxon>Craniata</taxon>
        <taxon>Vertebrata</taxon>
        <taxon>Euteleostomi</taxon>
        <taxon>Actinopterygii</taxon>
        <taxon>Neopterygii</taxon>
        <taxon>Teleostei</taxon>
        <taxon>Neoteleostei</taxon>
        <taxon>Acanthomorphata</taxon>
        <taxon>Zeiogadaria</taxon>
        <taxon>Gadariae</taxon>
        <taxon>Gadiformes</taxon>
        <taxon>Gadoidei</taxon>
        <taxon>Merlucciidae</taxon>
        <taxon>Merluccius</taxon>
    </lineage>
</organism>
<keyword evidence="2" id="KW-1185">Reference proteome</keyword>
<evidence type="ECO:0000313" key="2">
    <source>
        <dbReference type="Proteomes" id="UP001174136"/>
    </source>
</evidence>
<dbReference type="Proteomes" id="UP001174136">
    <property type="component" value="Unassembled WGS sequence"/>
</dbReference>
<dbReference type="PANTHER" id="PTHR31635">
    <property type="entry name" value="REVERSE TRANSCRIPTASE DOMAIN-CONTAINING PROTEIN-RELATED"/>
    <property type="match status" value="1"/>
</dbReference>